<accession>A0A6J2YWX4</accession>
<dbReference type="Gene3D" id="1.20.90.10">
    <property type="entry name" value="Phospholipase A2 domain"/>
    <property type="match status" value="1"/>
</dbReference>
<dbReference type="GeneID" id="115891389"/>
<proteinExistence type="predicted"/>
<dbReference type="Pfam" id="PF08398">
    <property type="entry name" value="Phospholip_A2_4"/>
    <property type="match status" value="1"/>
</dbReference>
<dbReference type="OrthoDB" id="8034187at2759"/>
<dbReference type="GO" id="GO:0006644">
    <property type="term" value="P:phospholipid metabolic process"/>
    <property type="evidence" value="ECO:0007669"/>
    <property type="project" value="InterPro"/>
</dbReference>
<dbReference type="GO" id="GO:0005198">
    <property type="term" value="F:structural molecule activity"/>
    <property type="evidence" value="ECO:0007669"/>
    <property type="project" value="InterPro"/>
</dbReference>
<dbReference type="KEGG" id="soy:115891389"/>
<feature type="domain" description="Phospholipase A2-like" evidence="1">
    <location>
        <begin position="26"/>
        <end position="92"/>
    </location>
</feature>
<evidence type="ECO:0000313" key="2">
    <source>
        <dbReference type="Proteomes" id="UP000504635"/>
    </source>
</evidence>
<dbReference type="InterPro" id="IPR036444">
    <property type="entry name" value="PLipase_A2_dom_sf"/>
</dbReference>
<name>A0A6J2YWX4_SITOR</name>
<gene>
    <name evidence="3" type="primary">LOC115891389</name>
</gene>
<sequence>MKYYIKQQQHTGSGVINTLVNKLPFELHLPVYNYCGPGPKLNERLERGDKGVNMLDEACKEHDIAYSERNDLSDRHEADKTLLKAALSRTTSNDALWKEKLAALGVSTAMHTKLKLGMGLNKLTNKNKICSFKSEHQQSSKIIEQIIKYMQVYLKKIELLKDKHRKLLQQKTKNTITKKQSKQKNKSCKDKVLRVKLDSKNRKFEIKKSKCYDNEDGNVDDLNKNQQLPIYNYHEKKIQHKIKRSNHVQSKEKKQEPLTEIIKKVKNVEFSRMMIMKWI</sequence>
<protein>
    <submittedName>
        <fullName evidence="3">Uncharacterized protein LOC115891389</fullName>
    </submittedName>
</protein>
<evidence type="ECO:0000313" key="3">
    <source>
        <dbReference type="RefSeq" id="XP_030767696.1"/>
    </source>
</evidence>
<dbReference type="GO" id="GO:0050482">
    <property type="term" value="P:arachidonate secretion"/>
    <property type="evidence" value="ECO:0007669"/>
    <property type="project" value="InterPro"/>
</dbReference>
<dbReference type="GO" id="GO:0004623">
    <property type="term" value="F:phospholipase A2 activity"/>
    <property type="evidence" value="ECO:0007669"/>
    <property type="project" value="InterPro"/>
</dbReference>
<dbReference type="RefSeq" id="XP_030767696.1">
    <property type="nucleotide sequence ID" value="XM_030911836.1"/>
</dbReference>
<organism evidence="2 3">
    <name type="scientific">Sitophilus oryzae</name>
    <name type="common">Rice weevil</name>
    <name type="synonym">Curculio oryzae</name>
    <dbReference type="NCBI Taxonomy" id="7048"/>
    <lineage>
        <taxon>Eukaryota</taxon>
        <taxon>Metazoa</taxon>
        <taxon>Ecdysozoa</taxon>
        <taxon>Arthropoda</taxon>
        <taxon>Hexapoda</taxon>
        <taxon>Insecta</taxon>
        <taxon>Pterygota</taxon>
        <taxon>Neoptera</taxon>
        <taxon>Endopterygota</taxon>
        <taxon>Coleoptera</taxon>
        <taxon>Polyphaga</taxon>
        <taxon>Cucujiformia</taxon>
        <taxon>Curculionidae</taxon>
        <taxon>Dryophthorinae</taxon>
        <taxon>Sitophilus</taxon>
    </lineage>
</organism>
<keyword evidence="2" id="KW-1185">Reference proteome</keyword>
<dbReference type="Proteomes" id="UP000504635">
    <property type="component" value="Unplaced"/>
</dbReference>
<dbReference type="InParanoid" id="A0A6J2YWX4"/>
<evidence type="ECO:0000259" key="1">
    <source>
        <dbReference type="Pfam" id="PF08398"/>
    </source>
</evidence>
<dbReference type="InterPro" id="IPR013607">
    <property type="entry name" value="Phospholipase_A2-like"/>
</dbReference>
<reference evidence="3" key="1">
    <citation type="submission" date="2025-08" db="UniProtKB">
        <authorList>
            <consortium name="RefSeq"/>
        </authorList>
    </citation>
    <scope>IDENTIFICATION</scope>
    <source>
        <tissue evidence="3">Gonads</tissue>
    </source>
</reference>
<dbReference type="AlphaFoldDB" id="A0A6J2YWX4"/>